<reference evidence="2" key="2">
    <citation type="submission" date="2015-01" db="EMBL/GenBank/DDBJ databases">
        <title>Evolutionary Origins and Diversification of the Mycorrhizal Mutualists.</title>
        <authorList>
            <consortium name="DOE Joint Genome Institute"/>
            <consortium name="Mycorrhizal Genomics Consortium"/>
            <person name="Kohler A."/>
            <person name="Kuo A."/>
            <person name="Nagy L.G."/>
            <person name="Floudas D."/>
            <person name="Copeland A."/>
            <person name="Barry K.W."/>
            <person name="Cichocki N."/>
            <person name="Veneault-Fourrey C."/>
            <person name="LaButti K."/>
            <person name="Lindquist E.A."/>
            <person name="Lipzen A."/>
            <person name="Lundell T."/>
            <person name="Morin E."/>
            <person name="Murat C."/>
            <person name="Riley R."/>
            <person name="Ohm R."/>
            <person name="Sun H."/>
            <person name="Tunlid A."/>
            <person name="Henrissat B."/>
            <person name="Grigoriev I.V."/>
            <person name="Hibbett D.S."/>
            <person name="Martin F."/>
        </authorList>
    </citation>
    <scope>NUCLEOTIDE SEQUENCE [LARGE SCALE GENOMIC DNA]</scope>
    <source>
        <strain evidence="2">UH-Slu-Lm8-n1</strain>
    </source>
</reference>
<dbReference type="Proteomes" id="UP000054485">
    <property type="component" value="Unassembled WGS sequence"/>
</dbReference>
<dbReference type="EMBL" id="KN835992">
    <property type="protein sequence ID" value="KIK33224.1"/>
    <property type="molecule type" value="Genomic_DNA"/>
</dbReference>
<gene>
    <name evidence="1" type="ORF">CY34DRAFT_722883</name>
</gene>
<dbReference type="HOGENOM" id="CLU_2759523_0_0_1"/>
<name>A0A0D0A4Q2_9AGAM</name>
<proteinExistence type="predicted"/>
<evidence type="ECO:0000313" key="1">
    <source>
        <dbReference type="EMBL" id="KIK33224.1"/>
    </source>
</evidence>
<keyword evidence="2" id="KW-1185">Reference proteome</keyword>
<evidence type="ECO:0000313" key="2">
    <source>
        <dbReference type="Proteomes" id="UP000054485"/>
    </source>
</evidence>
<dbReference type="InParanoid" id="A0A0D0A4Q2"/>
<accession>A0A0D0A4Q2</accession>
<organism evidence="1 2">
    <name type="scientific">Suillus luteus UH-Slu-Lm8-n1</name>
    <dbReference type="NCBI Taxonomy" id="930992"/>
    <lineage>
        <taxon>Eukaryota</taxon>
        <taxon>Fungi</taxon>
        <taxon>Dikarya</taxon>
        <taxon>Basidiomycota</taxon>
        <taxon>Agaricomycotina</taxon>
        <taxon>Agaricomycetes</taxon>
        <taxon>Agaricomycetidae</taxon>
        <taxon>Boletales</taxon>
        <taxon>Suillineae</taxon>
        <taxon>Suillaceae</taxon>
        <taxon>Suillus</taxon>
    </lineage>
</organism>
<protein>
    <submittedName>
        <fullName evidence="1">Uncharacterized protein</fullName>
    </submittedName>
</protein>
<sequence length="70" mass="8019">MIYSCVEDEGDTRCLPVEGVVTPITCLGPMIREDKQKLQDLTGKRRDLENKLYQAPMGGRSIYRLIHMHV</sequence>
<reference evidence="1 2" key="1">
    <citation type="submission" date="2014-04" db="EMBL/GenBank/DDBJ databases">
        <authorList>
            <consortium name="DOE Joint Genome Institute"/>
            <person name="Kuo A."/>
            <person name="Ruytinx J."/>
            <person name="Rineau F."/>
            <person name="Colpaert J."/>
            <person name="Kohler A."/>
            <person name="Nagy L.G."/>
            <person name="Floudas D."/>
            <person name="Copeland A."/>
            <person name="Barry K.W."/>
            <person name="Cichocki N."/>
            <person name="Veneault-Fourrey C."/>
            <person name="LaButti K."/>
            <person name="Lindquist E.A."/>
            <person name="Lipzen A."/>
            <person name="Lundell T."/>
            <person name="Morin E."/>
            <person name="Murat C."/>
            <person name="Sun H."/>
            <person name="Tunlid A."/>
            <person name="Henrissat B."/>
            <person name="Grigoriev I.V."/>
            <person name="Hibbett D.S."/>
            <person name="Martin F."/>
            <person name="Nordberg H.P."/>
            <person name="Cantor M.N."/>
            <person name="Hua S.X."/>
        </authorList>
    </citation>
    <scope>NUCLEOTIDE SEQUENCE [LARGE SCALE GENOMIC DNA]</scope>
    <source>
        <strain evidence="1 2">UH-Slu-Lm8-n1</strain>
    </source>
</reference>
<dbReference type="AlphaFoldDB" id="A0A0D0A4Q2"/>